<proteinExistence type="predicted"/>
<dbReference type="EMBL" id="BSEV01000022">
    <property type="protein sequence ID" value="GLK13379.1"/>
    <property type="molecule type" value="Genomic_DNA"/>
</dbReference>
<feature type="region of interest" description="Disordered" evidence="1">
    <location>
        <begin position="47"/>
        <end position="70"/>
    </location>
</feature>
<gene>
    <name evidence="2" type="ORF">GCM10017600_67900</name>
</gene>
<accession>A0A9W6I900</accession>
<evidence type="ECO:0000256" key="1">
    <source>
        <dbReference type="SAM" id="MobiDB-lite"/>
    </source>
</evidence>
<organism evidence="2 3">
    <name type="scientific">Streptosporangium carneum</name>
    <dbReference type="NCBI Taxonomy" id="47481"/>
    <lineage>
        <taxon>Bacteria</taxon>
        <taxon>Bacillati</taxon>
        <taxon>Actinomycetota</taxon>
        <taxon>Actinomycetes</taxon>
        <taxon>Streptosporangiales</taxon>
        <taxon>Streptosporangiaceae</taxon>
        <taxon>Streptosporangium</taxon>
    </lineage>
</organism>
<dbReference type="AlphaFoldDB" id="A0A9W6I900"/>
<dbReference type="Proteomes" id="UP001143474">
    <property type="component" value="Unassembled WGS sequence"/>
</dbReference>
<name>A0A9W6I900_9ACTN</name>
<evidence type="ECO:0000313" key="2">
    <source>
        <dbReference type="EMBL" id="GLK13379.1"/>
    </source>
</evidence>
<comment type="caution">
    <text evidence="2">The sequence shown here is derived from an EMBL/GenBank/DDBJ whole genome shotgun (WGS) entry which is preliminary data.</text>
</comment>
<evidence type="ECO:0000313" key="3">
    <source>
        <dbReference type="Proteomes" id="UP001143474"/>
    </source>
</evidence>
<reference evidence="2" key="2">
    <citation type="submission" date="2023-01" db="EMBL/GenBank/DDBJ databases">
        <authorList>
            <person name="Sun Q."/>
            <person name="Evtushenko L."/>
        </authorList>
    </citation>
    <scope>NUCLEOTIDE SEQUENCE</scope>
    <source>
        <strain evidence="2">VKM Ac-2007</strain>
    </source>
</reference>
<keyword evidence="3" id="KW-1185">Reference proteome</keyword>
<reference evidence="2" key="1">
    <citation type="journal article" date="2014" name="Int. J. Syst. Evol. Microbiol.">
        <title>Complete genome sequence of Corynebacterium casei LMG S-19264T (=DSM 44701T), isolated from a smear-ripened cheese.</title>
        <authorList>
            <consortium name="US DOE Joint Genome Institute (JGI-PGF)"/>
            <person name="Walter F."/>
            <person name="Albersmeier A."/>
            <person name="Kalinowski J."/>
            <person name="Ruckert C."/>
        </authorList>
    </citation>
    <scope>NUCLEOTIDE SEQUENCE</scope>
    <source>
        <strain evidence="2">VKM Ac-2007</strain>
    </source>
</reference>
<sequence>MGTCEVDGEKLSHARQPTKQARTHETEFLPLRPEEVRRECRPELAEALTAPVPALDRERTGAGGRTRGSA</sequence>
<feature type="compositionally biased region" description="Gly residues" evidence="1">
    <location>
        <begin position="61"/>
        <end position="70"/>
    </location>
</feature>
<protein>
    <submittedName>
        <fullName evidence="2">Uncharacterized protein</fullName>
    </submittedName>
</protein>
<feature type="region of interest" description="Disordered" evidence="1">
    <location>
        <begin position="1"/>
        <end position="26"/>
    </location>
</feature>